<reference evidence="1 2" key="1">
    <citation type="submission" date="2017-01" db="EMBL/GenBank/DDBJ databases">
        <title>Genome sequence of Rhodoferax antarcticus ANT.BR, a psychrophilic purple nonsulfur bacterium from an Antarctic microbial mat.</title>
        <authorList>
            <person name="Baker J."/>
            <person name="Riester C."/>
            <person name="Skinner B."/>
            <person name="Newell A."/>
            <person name="Swingley W."/>
            <person name="Madigan M."/>
            <person name="Jung D."/>
            <person name="Asao M."/>
            <person name="Chen M."/>
            <person name="Loughlin P."/>
            <person name="Pan H."/>
            <person name="Lin S."/>
            <person name="Li N."/>
            <person name="Shaw J."/>
            <person name="Prado M."/>
            <person name="Sherman C."/>
            <person name="Li X."/>
            <person name="Tang J."/>
            <person name="Blankenship R."/>
            <person name="Zhao T."/>
            <person name="Touchman J."/>
            <person name="Sattley M."/>
        </authorList>
    </citation>
    <scope>NUCLEOTIDE SEQUENCE [LARGE SCALE GENOMIC DNA]</scope>
    <source>
        <strain evidence="1 2">ANT.BR</strain>
    </source>
</reference>
<sequence length="37" mass="4124">MQVDISKTRQLLGWTPPLSLDEGLKKAATGRERQVLS</sequence>
<dbReference type="AlphaFoldDB" id="A0A1Q8YK28"/>
<dbReference type="SUPFAM" id="SSF51735">
    <property type="entry name" value="NAD(P)-binding Rossmann-fold domains"/>
    <property type="match status" value="1"/>
</dbReference>
<evidence type="ECO:0000313" key="2">
    <source>
        <dbReference type="Proteomes" id="UP000185911"/>
    </source>
</evidence>
<protein>
    <submittedName>
        <fullName evidence="1">NAD-dependent dehydratase</fullName>
    </submittedName>
</protein>
<organism evidence="1 2">
    <name type="scientific">Rhodoferax antarcticus ANT.BR</name>
    <dbReference type="NCBI Taxonomy" id="1111071"/>
    <lineage>
        <taxon>Bacteria</taxon>
        <taxon>Pseudomonadati</taxon>
        <taxon>Pseudomonadota</taxon>
        <taxon>Betaproteobacteria</taxon>
        <taxon>Burkholderiales</taxon>
        <taxon>Comamonadaceae</taxon>
        <taxon>Rhodoferax</taxon>
    </lineage>
</organism>
<evidence type="ECO:0000313" key="1">
    <source>
        <dbReference type="EMBL" id="OLP08307.1"/>
    </source>
</evidence>
<name>A0A1Q8YK28_9BURK</name>
<comment type="caution">
    <text evidence="1">The sequence shown here is derived from an EMBL/GenBank/DDBJ whole genome shotgun (WGS) entry which is preliminary data.</text>
</comment>
<dbReference type="Proteomes" id="UP000185911">
    <property type="component" value="Unassembled WGS sequence"/>
</dbReference>
<gene>
    <name evidence="1" type="ORF">BLL52_0595</name>
</gene>
<dbReference type="EMBL" id="MSYM01000005">
    <property type="protein sequence ID" value="OLP08307.1"/>
    <property type="molecule type" value="Genomic_DNA"/>
</dbReference>
<proteinExistence type="predicted"/>
<accession>A0A1Q8YK28</accession>
<keyword evidence="2" id="KW-1185">Reference proteome</keyword>
<dbReference type="InterPro" id="IPR036291">
    <property type="entry name" value="NAD(P)-bd_dom_sf"/>
</dbReference>
<dbReference type="Gene3D" id="3.90.25.10">
    <property type="entry name" value="UDP-galactose 4-epimerase, domain 1"/>
    <property type="match status" value="1"/>
</dbReference>